<proteinExistence type="predicted"/>
<protein>
    <submittedName>
        <fullName evidence="1">Uncharacterized protein</fullName>
    </submittedName>
</protein>
<dbReference type="EMBL" id="CP015772">
    <property type="protein sequence ID" value="ANH84089.1"/>
    <property type="molecule type" value="Genomic_DNA"/>
</dbReference>
<name>A0A1A9IAL1_9BACT</name>
<gene>
    <name evidence="1" type="ORF">A8C56_20225</name>
</gene>
<reference evidence="1 2" key="1">
    <citation type="submission" date="2016-05" db="EMBL/GenBank/DDBJ databases">
        <title>Niabella ginsenosidivorans BS26 whole genome sequencing.</title>
        <authorList>
            <person name="Im W.T."/>
            <person name="Siddiqi M.Z."/>
        </authorList>
    </citation>
    <scope>NUCLEOTIDE SEQUENCE [LARGE SCALE GENOMIC DNA]</scope>
    <source>
        <strain evidence="1 2">BS26</strain>
    </source>
</reference>
<dbReference type="STRING" id="1176587.A8C56_20225"/>
<dbReference type="Proteomes" id="UP000077667">
    <property type="component" value="Chromosome"/>
</dbReference>
<accession>A0A1A9IAL1</accession>
<dbReference type="KEGG" id="nia:A8C56_20225"/>
<keyword evidence="2" id="KW-1185">Reference proteome</keyword>
<dbReference type="AlphaFoldDB" id="A0A1A9IAL1"/>
<evidence type="ECO:0000313" key="2">
    <source>
        <dbReference type="Proteomes" id="UP000077667"/>
    </source>
</evidence>
<sequence>MIRTIVRAQERQIRLEISKEYVGKEIEITYIPLEEVNQEVQYVSGKKMKDFRSILSDETAAKFHTHIEKSRNEWERNI</sequence>
<evidence type="ECO:0000313" key="1">
    <source>
        <dbReference type="EMBL" id="ANH84089.1"/>
    </source>
</evidence>
<organism evidence="1 2">
    <name type="scientific">Niabella ginsenosidivorans</name>
    <dbReference type="NCBI Taxonomy" id="1176587"/>
    <lineage>
        <taxon>Bacteria</taxon>
        <taxon>Pseudomonadati</taxon>
        <taxon>Bacteroidota</taxon>
        <taxon>Chitinophagia</taxon>
        <taxon>Chitinophagales</taxon>
        <taxon>Chitinophagaceae</taxon>
        <taxon>Niabella</taxon>
    </lineage>
</organism>